<proteinExistence type="predicted"/>
<comment type="caution">
    <text evidence="1">The sequence shown here is derived from an EMBL/GenBank/DDBJ whole genome shotgun (WGS) entry which is preliminary data.</text>
</comment>
<dbReference type="Proteomes" id="UP001153269">
    <property type="component" value="Unassembled WGS sequence"/>
</dbReference>
<dbReference type="EMBL" id="CADEAL010004369">
    <property type="protein sequence ID" value="CAB1458004.1"/>
    <property type="molecule type" value="Genomic_DNA"/>
</dbReference>
<protein>
    <submittedName>
        <fullName evidence="1">Uncharacterized protein</fullName>
    </submittedName>
</protein>
<accession>A0A9N7VY84</accession>
<keyword evidence="2" id="KW-1185">Reference proteome</keyword>
<organism evidence="1 2">
    <name type="scientific">Pleuronectes platessa</name>
    <name type="common">European plaice</name>
    <dbReference type="NCBI Taxonomy" id="8262"/>
    <lineage>
        <taxon>Eukaryota</taxon>
        <taxon>Metazoa</taxon>
        <taxon>Chordata</taxon>
        <taxon>Craniata</taxon>
        <taxon>Vertebrata</taxon>
        <taxon>Euteleostomi</taxon>
        <taxon>Actinopterygii</taxon>
        <taxon>Neopterygii</taxon>
        <taxon>Teleostei</taxon>
        <taxon>Neoteleostei</taxon>
        <taxon>Acanthomorphata</taxon>
        <taxon>Carangaria</taxon>
        <taxon>Pleuronectiformes</taxon>
        <taxon>Pleuronectoidei</taxon>
        <taxon>Pleuronectidae</taxon>
        <taxon>Pleuronectes</taxon>
    </lineage>
</organism>
<reference evidence="1" key="1">
    <citation type="submission" date="2020-03" db="EMBL/GenBank/DDBJ databases">
        <authorList>
            <person name="Weist P."/>
        </authorList>
    </citation>
    <scope>NUCLEOTIDE SEQUENCE</scope>
</reference>
<sequence length="198" mass="21927">MGVPDEVKAQWSEQTLSEERLGMAAEREEKVETALSFLVGVRMWLAQLKEPRSCLLGLGPPESLETLLQPGNMFLNFPWTALTVRFLPVHRGAERQQQSCIVQFWGFYSLKHLAAASLTCVASKGHSTHLLHVNGLSASLLSSILSPSPPQQLWFPVSSDRSDHFSSDLTQSAELLLLTGCLFFLLAPHRLNCKSNPS</sequence>
<dbReference type="AlphaFoldDB" id="A0A9N7VY84"/>
<gene>
    <name evidence="1" type="ORF">PLEPLA_LOCUS45832</name>
</gene>
<name>A0A9N7VY84_PLEPL</name>
<evidence type="ECO:0000313" key="2">
    <source>
        <dbReference type="Proteomes" id="UP001153269"/>
    </source>
</evidence>
<evidence type="ECO:0000313" key="1">
    <source>
        <dbReference type="EMBL" id="CAB1458004.1"/>
    </source>
</evidence>